<dbReference type="OrthoDB" id="2011645at2759"/>
<dbReference type="PANTHER" id="PTHR33021:SF9">
    <property type="entry name" value="PUTATIVE, EXPRESSED-RELATED"/>
    <property type="match status" value="1"/>
</dbReference>
<keyword evidence="8" id="KW-1185">Reference proteome</keyword>
<protein>
    <recommendedName>
        <fullName evidence="4">Basic blue protein</fullName>
    </recommendedName>
    <alternativeName>
        <fullName evidence="5">Plantacyanin</fullName>
    </alternativeName>
</protein>
<dbReference type="InterPro" id="IPR041844">
    <property type="entry name" value="Plantacyanin"/>
</dbReference>
<evidence type="ECO:0000256" key="1">
    <source>
        <dbReference type="ARBA" id="ARBA00022723"/>
    </source>
</evidence>
<sequence>MAQGRSNSAVIALMLLLCMLVFHSEIVHATTFQVGDAGGWTFEVSNWPSGKTFKAGDILEFNYKVNEHNLVVVNEGGYNSCTGSGKVYNSGKDQIKLVKGKNYFICSLPGHCQRGMKIAVSAA</sequence>
<reference evidence="8" key="1">
    <citation type="journal article" date="2020" name="Nat. Commun.">
        <title>Genome sequence of the cluster root forming white lupin.</title>
        <authorList>
            <person name="Hufnagel B."/>
            <person name="Marques A."/>
            <person name="Soriano A."/>
            <person name="Marques L."/>
            <person name="Divol F."/>
            <person name="Doumas P."/>
            <person name="Sallet E."/>
            <person name="Mancinotti D."/>
            <person name="Carrere S."/>
            <person name="Marande W."/>
            <person name="Arribat S."/>
            <person name="Keller J."/>
            <person name="Huneau C."/>
            <person name="Blein T."/>
            <person name="Aime D."/>
            <person name="Laguerre M."/>
            <person name="Taylor J."/>
            <person name="Schubert V."/>
            <person name="Nelson M."/>
            <person name="Geu-Flores F."/>
            <person name="Crespi M."/>
            <person name="Gallardo-Guerrero K."/>
            <person name="Delaux P.-M."/>
            <person name="Salse J."/>
            <person name="Berges H."/>
            <person name="Guyot R."/>
            <person name="Gouzy J."/>
            <person name="Peret B."/>
        </authorList>
    </citation>
    <scope>NUCLEOTIDE SEQUENCE [LARGE SCALE GENOMIC DNA]</scope>
    <source>
        <strain evidence="8">cv. Amiga</strain>
    </source>
</reference>
<evidence type="ECO:0000313" key="7">
    <source>
        <dbReference type="EMBL" id="KAE9596757.1"/>
    </source>
</evidence>
<dbReference type="PROSITE" id="PS51485">
    <property type="entry name" value="PHYTOCYANIN"/>
    <property type="match status" value="1"/>
</dbReference>
<keyword evidence="1" id="KW-0479">Metal-binding</keyword>
<dbReference type="PANTHER" id="PTHR33021">
    <property type="entry name" value="BLUE COPPER PROTEIN"/>
    <property type="match status" value="1"/>
</dbReference>
<keyword evidence="3" id="KW-1015">Disulfide bond</keyword>
<dbReference type="InterPro" id="IPR008972">
    <property type="entry name" value="Cupredoxin"/>
</dbReference>
<feature type="domain" description="Phytocyanin" evidence="6">
    <location>
        <begin position="30"/>
        <end position="123"/>
    </location>
</feature>
<accession>A0A6A5MUT0</accession>
<gene>
    <name evidence="7" type="ORF">Lalb_Chr16g0379441</name>
</gene>
<dbReference type="InterPro" id="IPR039391">
    <property type="entry name" value="Phytocyanin-like"/>
</dbReference>
<dbReference type="Pfam" id="PF02298">
    <property type="entry name" value="Cu_bind_like"/>
    <property type="match status" value="1"/>
</dbReference>
<name>A0A6A5MUT0_LUPAL</name>
<evidence type="ECO:0000313" key="8">
    <source>
        <dbReference type="Proteomes" id="UP000447434"/>
    </source>
</evidence>
<dbReference type="GO" id="GO:0046872">
    <property type="term" value="F:metal ion binding"/>
    <property type="evidence" value="ECO:0007669"/>
    <property type="project" value="UniProtKB-KW"/>
</dbReference>
<keyword evidence="2" id="KW-0186">Copper</keyword>
<dbReference type="Gene3D" id="2.60.40.420">
    <property type="entry name" value="Cupredoxins - blue copper proteins"/>
    <property type="match status" value="1"/>
</dbReference>
<dbReference type="FunFam" id="2.60.40.420:FF:000013">
    <property type="entry name" value="basic blue protein-like"/>
    <property type="match status" value="1"/>
</dbReference>
<dbReference type="SUPFAM" id="SSF49503">
    <property type="entry name" value="Cupredoxins"/>
    <property type="match status" value="1"/>
</dbReference>
<dbReference type="AlphaFoldDB" id="A0A6A5MUT0"/>
<dbReference type="EMBL" id="WOCE01000016">
    <property type="protein sequence ID" value="KAE9596757.1"/>
    <property type="molecule type" value="Genomic_DNA"/>
</dbReference>
<proteinExistence type="predicted"/>
<evidence type="ECO:0000256" key="2">
    <source>
        <dbReference type="ARBA" id="ARBA00023008"/>
    </source>
</evidence>
<evidence type="ECO:0000256" key="3">
    <source>
        <dbReference type="ARBA" id="ARBA00023157"/>
    </source>
</evidence>
<dbReference type="GO" id="GO:0009055">
    <property type="term" value="F:electron transfer activity"/>
    <property type="evidence" value="ECO:0007669"/>
    <property type="project" value="InterPro"/>
</dbReference>
<dbReference type="Proteomes" id="UP000447434">
    <property type="component" value="Chromosome 16"/>
</dbReference>
<dbReference type="InterPro" id="IPR028871">
    <property type="entry name" value="BlueCu_1_BS"/>
</dbReference>
<dbReference type="CDD" id="cd11013">
    <property type="entry name" value="Plantacyanin"/>
    <property type="match status" value="1"/>
</dbReference>
<dbReference type="PROSITE" id="PS00196">
    <property type="entry name" value="COPPER_BLUE"/>
    <property type="match status" value="1"/>
</dbReference>
<organism evidence="7 8">
    <name type="scientific">Lupinus albus</name>
    <name type="common">White lupine</name>
    <name type="synonym">Lupinus termis</name>
    <dbReference type="NCBI Taxonomy" id="3870"/>
    <lineage>
        <taxon>Eukaryota</taxon>
        <taxon>Viridiplantae</taxon>
        <taxon>Streptophyta</taxon>
        <taxon>Embryophyta</taxon>
        <taxon>Tracheophyta</taxon>
        <taxon>Spermatophyta</taxon>
        <taxon>Magnoliopsida</taxon>
        <taxon>eudicotyledons</taxon>
        <taxon>Gunneridae</taxon>
        <taxon>Pentapetalae</taxon>
        <taxon>rosids</taxon>
        <taxon>fabids</taxon>
        <taxon>Fabales</taxon>
        <taxon>Fabaceae</taxon>
        <taxon>Papilionoideae</taxon>
        <taxon>50 kb inversion clade</taxon>
        <taxon>genistoids sensu lato</taxon>
        <taxon>core genistoids</taxon>
        <taxon>Genisteae</taxon>
        <taxon>Lupinus</taxon>
    </lineage>
</organism>
<evidence type="ECO:0000259" key="6">
    <source>
        <dbReference type="PROSITE" id="PS51485"/>
    </source>
</evidence>
<dbReference type="InterPro" id="IPR003245">
    <property type="entry name" value="Phytocyanin_dom"/>
</dbReference>
<evidence type="ECO:0000256" key="4">
    <source>
        <dbReference type="ARBA" id="ARBA00071970"/>
    </source>
</evidence>
<dbReference type="GO" id="GO:0005886">
    <property type="term" value="C:plasma membrane"/>
    <property type="evidence" value="ECO:0007669"/>
    <property type="project" value="TreeGrafter"/>
</dbReference>
<comment type="caution">
    <text evidence="7">The sequence shown here is derived from an EMBL/GenBank/DDBJ whole genome shotgun (WGS) entry which is preliminary data.</text>
</comment>
<evidence type="ECO:0000256" key="5">
    <source>
        <dbReference type="ARBA" id="ARBA00082491"/>
    </source>
</evidence>